<dbReference type="InterPro" id="IPR036047">
    <property type="entry name" value="F-box-like_dom_sf"/>
</dbReference>
<dbReference type="Gene3D" id="1.20.1280.50">
    <property type="match status" value="1"/>
</dbReference>
<accession>A0A433DGB7</accession>
<evidence type="ECO:0000313" key="2">
    <source>
        <dbReference type="EMBL" id="RUP49825.1"/>
    </source>
</evidence>
<protein>
    <recommendedName>
        <fullName evidence="1">F-box domain-containing protein</fullName>
    </recommendedName>
</protein>
<comment type="caution">
    <text evidence="2">The sequence shown here is derived from an EMBL/GenBank/DDBJ whole genome shotgun (WGS) entry which is preliminary data.</text>
</comment>
<name>A0A433DGB7_9FUNG</name>
<reference evidence="2 3" key="1">
    <citation type="journal article" date="2018" name="New Phytol.">
        <title>Phylogenomics of Endogonaceae and evolution of mycorrhizas within Mucoromycota.</title>
        <authorList>
            <person name="Chang Y."/>
            <person name="Desiro A."/>
            <person name="Na H."/>
            <person name="Sandor L."/>
            <person name="Lipzen A."/>
            <person name="Clum A."/>
            <person name="Barry K."/>
            <person name="Grigoriev I.V."/>
            <person name="Martin F.M."/>
            <person name="Stajich J.E."/>
            <person name="Smith M.E."/>
            <person name="Bonito G."/>
            <person name="Spatafora J.W."/>
        </authorList>
    </citation>
    <scope>NUCLEOTIDE SEQUENCE [LARGE SCALE GENOMIC DNA]</scope>
    <source>
        <strain evidence="2 3">GMNB39</strain>
    </source>
</reference>
<keyword evidence="3" id="KW-1185">Reference proteome</keyword>
<dbReference type="InterPro" id="IPR001810">
    <property type="entry name" value="F-box_dom"/>
</dbReference>
<evidence type="ECO:0000259" key="1">
    <source>
        <dbReference type="Pfam" id="PF12937"/>
    </source>
</evidence>
<dbReference type="SUPFAM" id="SSF81383">
    <property type="entry name" value="F-box domain"/>
    <property type="match status" value="1"/>
</dbReference>
<evidence type="ECO:0000313" key="3">
    <source>
        <dbReference type="Proteomes" id="UP000268093"/>
    </source>
</evidence>
<proteinExistence type="predicted"/>
<dbReference type="Proteomes" id="UP000268093">
    <property type="component" value="Unassembled WGS sequence"/>
</dbReference>
<organism evidence="2 3">
    <name type="scientific">Jimgerdemannia flammicorona</name>
    <dbReference type="NCBI Taxonomy" id="994334"/>
    <lineage>
        <taxon>Eukaryota</taxon>
        <taxon>Fungi</taxon>
        <taxon>Fungi incertae sedis</taxon>
        <taxon>Mucoromycota</taxon>
        <taxon>Mucoromycotina</taxon>
        <taxon>Endogonomycetes</taxon>
        <taxon>Endogonales</taxon>
        <taxon>Endogonaceae</taxon>
        <taxon>Jimgerdemannia</taxon>
    </lineage>
</organism>
<sequence length="266" mass="30674">MPDSLTQRINALLISLQSSNKVKGEPTSRLPTRQLPPELVYNVFSYLPRPNNRDTTWVLDLMSCSLVCKIWQHEARTFLPPTFLHTIDLHADEHHCIDLFRLVSLLTTSNRVGLNHGTLIQTLHLDLTSLYSSTGSHYRWDRTREDALVVLFRAAQPNLTTLRLRAWPSPPGELDADFKRLFSRVCWLCKTVTRLQLRGYFVTRHKEVWFDSLAWFIASLAGTVRVVECREVKLGERMQRAVERCVKHGAYARFSELSLDWGDDGV</sequence>
<dbReference type="EMBL" id="RBNI01001943">
    <property type="protein sequence ID" value="RUP49825.1"/>
    <property type="molecule type" value="Genomic_DNA"/>
</dbReference>
<gene>
    <name evidence="2" type="ORF">BC936DRAFT_141356</name>
</gene>
<dbReference type="Pfam" id="PF12937">
    <property type="entry name" value="F-box-like"/>
    <property type="match status" value="1"/>
</dbReference>
<feature type="domain" description="F-box" evidence="1">
    <location>
        <begin position="34"/>
        <end position="73"/>
    </location>
</feature>
<dbReference type="AlphaFoldDB" id="A0A433DGB7"/>